<evidence type="ECO:0000313" key="2">
    <source>
        <dbReference type="Proteomes" id="UP000325783"/>
    </source>
</evidence>
<name>A0A5P8PRF6_9CAUD</name>
<dbReference type="EMBL" id="MN584918">
    <property type="protein sequence ID" value="QFR59880.1"/>
    <property type="molecule type" value="Genomic_DNA"/>
</dbReference>
<sequence>MTPRDLDYGFTEQDAEELMESFDKAMNPKPHDNSGRDATQEDVDYFHDLEIEF</sequence>
<proteinExistence type="predicted"/>
<protein>
    <submittedName>
        <fullName evidence="1">Uncharacterized protein</fullName>
    </submittedName>
</protein>
<gene>
    <name evidence="1" type="ORF">VOWphi5012_097</name>
</gene>
<accession>A0A5P8PRF6</accession>
<organism evidence="1 2">
    <name type="scientific">Vibrio phage phi50-12</name>
    <dbReference type="NCBI Taxonomy" id="2654972"/>
    <lineage>
        <taxon>Viruses</taxon>
        <taxon>Duplodnaviria</taxon>
        <taxon>Heunggongvirae</taxon>
        <taxon>Uroviricota</taxon>
        <taxon>Caudoviricetes</taxon>
        <taxon>Schitoviridae</taxon>
        <taxon>Penintadodekavirus</taxon>
        <taxon>Penintadodekavirus 5012</taxon>
    </lineage>
</organism>
<dbReference type="Proteomes" id="UP000325783">
    <property type="component" value="Segment"/>
</dbReference>
<keyword evidence="2" id="KW-1185">Reference proteome</keyword>
<reference evidence="1 2" key="1">
    <citation type="submission" date="2019-10" db="EMBL/GenBank/DDBJ databases">
        <authorList>
            <person name="Lin L.C."/>
        </authorList>
    </citation>
    <scope>NUCLEOTIDE SEQUENCE [LARGE SCALE GENOMIC DNA]</scope>
</reference>
<evidence type="ECO:0000313" key="1">
    <source>
        <dbReference type="EMBL" id="QFR59880.1"/>
    </source>
</evidence>